<dbReference type="RefSeq" id="WP_301813457.1">
    <property type="nucleotide sequence ID" value="NZ_JAUJZH010000021.1"/>
</dbReference>
<dbReference type="EMBL" id="JAUKVY010000021">
    <property type="protein sequence ID" value="MDO1535669.1"/>
    <property type="molecule type" value="Genomic_DNA"/>
</dbReference>
<sequence>MSQLDGFFADAARIGSEIRAAKAQADDAELALRNQQRANKIIDTLKEANAGNLAMKYLALRELMRVDPNHPLVRDAALREQVSAGAKKVMKVSDNWDDVREFGQNYKISGR</sequence>
<keyword evidence="2" id="KW-1185">Reference proteome</keyword>
<name>A0ABT8SBK7_9BURK</name>
<organism evidence="1 2">
    <name type="scientific">Variovorax ginsengisoli</name>
    <dbReference type="NCBI Taxonomy" id="363844"/>
    <lineage>
        <taxon>Bacteria</taxon>
        <taxon>Pseudomonadati</taxon>
        <taxon>Pseudomonadota</taxon>
        <taxon>Betaproteobacteria</taxon>
        <taxon>Burkholderiales</taxon>
        <taxon>Comamonadaceae</taxon>
        <taxon>Variovorax</taxon>
    </lineage>
</organism>
<gene>
    <name evidence="1" type="ORF">Q2T77_25625</name>
</gene>
<reference evidence="1" key="1">
    <citation type="submission" date="2023-06" db="EMBL/GenBank/DDBJ databases">
        <authorList>
            <person name="Jiang Y."/>
            <person name="Liu Q."/>
        </authorList>
    </citation>
    <scope>NUCLEOTIDE SEQUENCE</scope>
    <source>
        <strain evidence="1">CGMCC 1.12090</strain>
    </source>
</reference>
<dbReference type="Proteomes" id="UP001169027">
    <property type="component" value="Unassembled WGS sequence"/>
</dbReference>
<comment type="caution">
    <text evidence="1">The sequence shown here is derived from an EMBL/GenBank/DDBJ whole genome shotgun (WGS) entry which is preliminary data.</text>
</comment>
<evidence type="ECO:0000313" key="2">
    <source>
        <dbReference type="Proteomes" id="UP001169027"/>
    </source>
</evidence>
<evidence type="ECO:0000313" key="1">
    <source>
        <dbReference type="EMBL" id="MDO1535669.1"/>
    </source>
</evidence>
<proteinExistence type="predicted"/>
<protein>
    <submittedName>
        <fullName evidence="1">Uncharacterized protein</fullName>
    </submittedName>
</protein>
<accession>A0ABT8SBK7</accession>